<name>A0A1Y0IPT1_9BACL</name>
<dbReference type="OrthoDB" id="9832840at2"/>
<dbReference type="AlphaFoldDB" id="A0A1Y0IPT1"/>
<dbReference type="Proteomes" id="UP000195437">
    <property type="component" value="Chromosome"/>
</dbReference>
<dbReference type="KEGG" id="tum:CBW65_10285"/>
<dbReference type="EMBL" id="CP021434">
    <property type="protein sequence ID" value="ARU61344.1"/>
    <property type="molecule type" value="Genomic_DNA"/>
</dbReference>
<keyword evidence="2" id="KW-1185">Reference proteome</keyword>
<dbReference type="RefSeq" id="WP_087456723.1">
    <property type="nucleotide sequence ID" value="NZ_CP021434.1"/>
</dbReference>
<accession>A0A1Y0IPT1</accession>
<gene>
    <name evidence="1" type="ORF">CBW65_10285</name>
</gene>
<evidence type="ECO:0000313" key="1">
    <source>
        <dbReference type="EMBL" id="ARU61344.1"/>
    </source>
</evidence>
<proteinExistence type="predicted"/>
<sequence>MRIRKILLIVSPFVLILLMATPLYLQSSLSAPKTVAATPKEAIQTFLAAMQNQDADAMIGIVRDDDYVGDFAFQRTDYEQGFKSQQVSSLNILSEKQLDANTSEYLIEMVSPLQNPVCPQPPIPVKVIRDETSEDPSWKVWLQNWDLNCDPNSPQLGQLTFNPHSRGPRGFWEQAEHLFKTTLNIK</sequence>
<reference evidence="2" key="1">
    <citation type="submission" date="2017-05" db="EMBL/GenBank/DDBJ databases">
        <authorList>
            <person name="Sung H."/>
        </authorList>
    </citation>
    <scope>NUCLEOTIDE SEQUENCE [LARGE SCALE GENOMIC DNA]</scope>
    <source>
        <strain evidence="2">AR23208</strain>
    </source>
</reference>
<organism evidence="1 2">
    <name type="scientific">Tumebacillus avium</name>
    <dbReference type="NCBI Taxonomy" id="1903704"/>
    <lineage>
        <taxon>Bacteria</taxon>
        <taxon>Bacillati</taxon>
        <taxon>Bacillota</taxon>
        <taxon>Bacilli</taxon>
        <taxon>Bacillales</taxon>
        <taxon>Alicyclobacillaceae</taxon>
        <taxon>Tumebacillus</taxon>
    </lineage>
</organism>
<evidence type="ECO:0000313" key="2">
    <source>
        <dbReference type="Proteomes" id="UP000195437"/>
    </source>
</evidence>
<protein>
    <submittedName>
        <fullName evidence="1">Uncharacterized protein</fullName>
    </submittedName>
</protein>